<dbReference type="PROSITE" id="PS50928">
    <property type="entry name" value="ABC_TM1"/>
    <property type="match status" value="1"/>
</dbReference>
<keyword evidence="5 8" id="KW-0812">Transmembrane</keyword>
<sequence length="298" mass="31674">MNAVAGSERLAAPGRSTRAAGRPARGRMGGRVACAAMLAVTYLFLLGPILYVAIASFDYGQRAYVTFPPEHFTLDSYRNIPARYYDALWLSVRLALACAVLSSLLGISAAIGLVRSNVPGKAVLLALMRAPLQIPGVVSGLAFLQAYYMVGDLTGWYANNSFAGLLIAHTFAATPYVVGTLVAVLQRFDGALEEAALVLGASRWGAFVQVTLPVLKPGVFTGALYAFMVSFSEVPISVFLTGPQRVTFPVEVFNSMQFDFEPTILAVSTLVTVFSLAAVLAVQKLFGLDVFVKTGGAD</sequence>
<feature type="transmembrane region" description="Helical" evidence="8">
    <location>
        <begin position="162"/>
        <end position="185"/>
    </location>
</feature>
<keyword evidence="2 8" id="KW-0813">Transport</keyword>
<evidence type="ECO:0000259" key="10">
    <source>
        <dbReference type="PROSITE" id="PS50928"/>
    </source>
</evidence>
<dbReference type="Proteomes" id="UP001501671">
    <property type="component" value="Unassembled WGS sequence"/>
</dbReference>
<feature type="transmembrane region" description="Helical" evidence="8">
    <location>
        <begin position="94"/>
        <end position="114"/>
    </location>
</feature>
<dbReference type="RefSeq" id="WP_345250723.1">
    <property type="nucleotide sequence ID" value="NZ_BAABFO010000015.1"/>
</dbReference>
<evidence type="ECO:0000256" key="1">
    <source>
        <dbReference type="ARBA" id="ARBA00004429"/>
    </source>
</evidence>
<dbReference type="EMBL" id="BAABFO010000015">
    <property type="protein sequence ID" value="GAA4336320.1"/>
    <property type="molecule type" value="Genomic_DNA"/>
</dbReference>
<feature type="region of interest" description="Disordered" evidence="9">
    <location>
        <begin position="1"/>
        <end position="24"/>
    </location>
</feature>
<evidence type="ECO:0000256" key="2">
    <source>
        <dbReference type="ARBA" id="ARBA00022448"/>
    </source>
</evidence>
<keyword evidence="6 8" id="KW-1133">Transmembrane helix</keyword>
<dbReference type="PANTHER" id="PTHR43357">
    <property type="entry name" value="INNER MEMBRANE ABC TRANSPORTER PERMEASE PROTEIN YDCV"/>
    <property type="match status" value="1"/>
</dbReference>
<keyword evidence="4" id="KW-0997">Cell inner membrane</keyword>
<evidence type="ECO:0000256" key="8">
    <source>
        <dbReference type="RuleBase" id="RU363032"/>
    </source>
</evidence>
<evidence type="ECO:0000256" key="3">
    <source>
        <dbReference type="ARBA" id="ARBA00022475"/>
    </source>
</evidence>
<dbReference type="SUPFAM" id="SSF161098">
    <property type="entry name" value="MetI-like"/>
    <property type="match status" value="1"/>
</dbReference>
<feature type="compositionally biased region" description="Low complexity" evidence="9">
    <location>
        <begin position="11"/>
        <end position="23"/>
    </location>
</feature>
<feature type="transmembrane region" description="Helical" evidence="8">
    <location>
        <begin position="126"/>
        <end position="150"/>
    </location>
</feature>
<organism evidence="11 12">
    <name type="scientific">Pigmentiphaga soli</name>
    <dbReference type="NCBI Taxonomy" id="1007095"/>
    <lineage>
        <taxon>Bacteria</taxon>
        <taxon>Pseudomonadati</taxon>
        <taxon>Pseudomonadota</taxon>
        <taxon>Betaproteobacteria</taxon>
        <taxon>Burkholderiales</taxon>
        <taxon>Alcaligenaceae</taxon>
        <taxon>Pigmentiphaga</taxon>
    </lineage>
</organism>
<name>A0ABP8H9P9_9BURK</name>
<gene>
    <name evidence="11" type="ORF">GCM10023144_30520</name>
</gene>
<comment type="similarity">
    <text evidence="8">Belongs to the binding-protein-dependent transport system permease family.</text>
</comment>
<comment type="subcellular location">
    <subcellularLocation>
        <location evidence="1">Cell inner membrane</location>
        <topology evidence="1">Multi-pass membrane protein</topology>
    </subcellularLocation>
    <subcellularLocation>
        <location evidence="8">Cell membrane</location>
        <topology evidence="8">Multi-pass membrane protein</topology>
    </subcellularLocation>
</comment>
<feature type="transmembrane region" description="Helical" evidence="8">
    <location>
        <begin position="32"/>
        <end position="54"/>
    </location>
</feature>
<dbReference type="InterPro" id="IPR000515">
    <property type="entry name" value="MetI-like"/>
</dbReference>
<evidence type="ECO:0000313" key="11">
    <source>
        <dbReference type="EMBL" id="GAA4336320.1"/>
    </source>
</evidence>
<keyword evidence="12" id="KW-1185">Reference proteome</keyword>
<accession>A0ABP8H9P9</accession>
<evidence type="ECO:0000256" key="4">
    <source>
        <dbReference type="ARBA" id="ARBA00022519"/>
    </source>
</evidence>
<proteinExistence type="inferred from homology"/>
<evidence type="ECO:0000256" key="7">
    <source>
        <dbReference type="ARBA" id="ARBA00023136"/>
    </source>
</evidence>
<dbReference type="CDD" id="cd06261">
    <property type="entry name" value="TM_PBP2"/>
    <property type="match status" value="1"/>
</dbReference>
<comment type="caution">
    <text evidence="11">The sequence shown here is derived from an EMBL/GenBank/DDBJ whole genome shotgun (WGS) entry which is preliminary data.</text>
</comment>
<evidence type="ECO:0000313" key="12">
    <source>
        <dbReference type="Proteomes" id="UP001501671"/>
    </source>
</evidence>
<dbReference type="InterPro" id="IPR035906">
    <property type="entry name" value="MetI-like_sf"/>
</dbReference>
<dbReference type="Pfam" id="PF00528">
    <property type="entry name" value="BPD_transp_1"/>
    <property type="match status" value="1"/>
</dbReference>
<dbReference type="Gene3D" id="1.10.3720.10">
    <property type="entry name" value="MetI-like"/>
    <property type="match status" value="1"/>
</dbReference>
<protein>
    <submittedName>
        <fullName evidence="11">ABC transporter permease</fullName>
    </submittedName>
</protein>
<evidence type="ECO:0000256" key="6">
    <source>
        <dbReference type="ARBA" id="ARBA00022989"/>
    </source>
</evidence>
<keyword evidence="7 8" id="KW-0472">Membrane</keyword>
<dbReference type="PANTHER" id="PTHR43357:SF4">
    <property type="entry name" value="INNER MEMBRANE ABC TRANSPORTER PERMEASE PROTEIN YDCV"/>
    <property type="match status" value="1"/>
</dbReference>
<reference evidence="12" key="1">
    <citation type="journal article" date="2019" name="Int. J. Syst. Evol. Microbiol.">
        <title>The Global Catalogue of Microorganisms (GCM) 10K type strain sequencing project: providing services to taxonomists for standard genome sequencing and annotation.</title>
        <authorList>
            <consortium name="The Broad Institute Genomics Platform"/>
            <consortium name="The Broad Institute Genome Sequencing Center for Infectious Disease"/>
            <person name="Wu L."/>
            <person name="Ma J."/>
        </authorList>
    </citation>
    <scope>NUCLEOTIDE SEQUENCE [LARGE SCALE GENOMIC DNA]</scope>
    <source>
        <strain evidence="12">JCM 17666</strain>
    </source>
</reference>
<feature type="transmembrane region" description="Helical" evidence="8">
    <location>
        <begin position="222"/>
        <end position="242"/>
    </location>
</feature>
<evidence type="ECO:0000256" key="9">
    <source>
        <dbReference type="SAM" id="MobiDB-lite"/>
    </source>
</evidence>
<keyword evidence="3" id="KW-1003">Cell membrane</keyword>
<evidence type="ECO:0000256" key="5">
    <source>
        <dbReference type="ARBA" id="ARBA00022692"/>
    </source>
</evidence>
<feature type="transmembrane region" description="Helical" evidence="8">
    <location>
        <begin position="263"/>
        <end position="282"/>
    </location>
</feature>
<feature type="domain" description="ABC transmembrane type-1" evidence="10">
    <location>
        <begin position="88"/>
        <end position="282"/>
    </location>
</feature>